<dbReference type="GO" id="GO:0016020">
    <property type="term" value="C:membrane"/>
    <property type="evidence" value="ECO:0007669"/>
    <property type="project" value="UniProtKB-SubCell"/>
</dbReference>
<dbReference type="AlphaFoldDB" id="A0A813BY83"/>
<dbReference type="InterPro" id="IPR036259">
    <property type="entry name" value="MFS_trans_sf"/>
</dbReference>
<evidence type="ECO:0000256" key="7">
    <source>
        <dbReference type="SAM" id="Phobius"/>
    </source>
</evidence>
<evidence type="ECO:0000313" key="8">
    <source>
        <dbReference type="EMBL" id="CAE7933316.1"/>
    </source>
</evidence>
<evidence type="ECO:0000256" key="2">
    <source>
        <dbReference type="ARBA" id="ARBA00022448"/>
    </source>
</evidence>
<dbReference type="Pfam" id="PF07690">
    <property type="entry name" value="MFS_1"/>
    <property type="match status" value="1"/>
</dbReference>
<evidence type="ECO:0000256" key="6">
    <source>
        <dbReference type="ARBA" id="ARBA00024338"/>
    </source>
</evidence>
<sequence length="373" mass="39281">EYVLLPIASPLIPCLLKCLKVKIVLLVCLVGNMLGVFGLVMGPKMHESGDSAFALFVVSRAISGICHAGIAMYGSVWVDLHAPKDQAASWLGAMQASSLVGLVVGYTVAGYSEDWVTVFCVNLVWFAATFACLACAASEFIGSAASRHRSGSQVRLSFVSVPSGSFVDQADWADAREVELAEAEDPEVRLMSTHRPASAQQNVQNLPVYALMAFCVSSLFFVSGGLQFWATPYMEQIRLKELREVSGLGSEVEACAQVHSLVVTLVAVITLTAPTFGVFLGGGAVDSIGGYKGAAGRSTLKLLATGALLAMVFGVAACFSTNFWLAVSTFWVFNMLGAALLPGAFGLMLASVRSEKTSAASAIAQIPINLLGM</sequence>
<comment type="caution">
    <text evidence="8">The sequence shown here is derived from an EMBL/GenBank/DDBJ whole genome shotgun (WGS) entry which is preliminary data.</text>
</comment>
<evidence type="ECO:0000256" key="1">
    <source>
        <dbReference type="ARBA" id="ARBA00004141"/>
    </source>
</evidence>
<dbReference type="SUPFAM" id="SSF103473">
    <property type="entry name" value="MFS general substrate transporter"/>
    <property type="match status" value="1"/>
</dbReference>
<feature type="transmembrane region" description="Helical" evidence="7">
    <location>
        <begin position="23"/>
        <end position="41"/>
    </location>
</feature>
<feature type="transmembrane region" description="Helical" evidence="7">
    <location>
        <begin position="115"/>
        <end position="141"/>
    </location>
</feature>
<dbReference type="PANTHER" id="PTHR23505">
    <property type="entry name" value="SPINSTER"/>
    <property type="match status" value="1"/>
</dbReference>
<feature type="transmembrane region" description="Helical" evidence="7">
    <location>
        <begin position="258"/>
        <end position="281"/>
    </location>
</feature>
<evidence type="ECO:0000313" key="9">
    <source>
        <dbReference type="Proteomes" id="UP000601435"/>
    </source>
</evidence>
<evidence type="ECO:0000256" key="4">
    <source>
        <dbReference type="ARBA" id="ARBA00022989"/>
    </source>
</evidence>
<comment type="subcellular location">
    <subcellularLocation>
        <location evidence="1">Membrane</location>
        <topology evidence="1">Multi-pass membrane protein</topology>
    </subcellularLocation>
</comment>
<feature type="transmembrane region" description="Helical" evidence="7">
    <location>
        <begin position="208"/>
        <end position="230"/>
    </location>
</feature>
<evidence type="ECO:0000256" key="5">
    <source>
        <dbReference type="ARBA" id="ARBA00023136"/>
    </source>
</evidence>
<dbReference type="PANTHER" id="PTHR23505:SF9">
    <property type="entry name" value="PROTEIN, PUTATIVE-RELATED"/>
    <property type="match status" value="1"/>
</dbReference>
<feature type="non-terminal residue" evidence="8">
    <location>
        <position position="373"/>
    </location>
</feature>
<feature type="transmembrane region" description="Helical" evidence="7">
    <location>
        <begin position="90"/>
        <end position="109"/>
    </location>
</feature>
<name>A0A813BY83_9DINO</name>
<dbReference type="InterPro" id="IPR044770">
    <property type="entry name" value="MFS_spinster-like"/>
</dbReference>
<keyword evidence="3 7" id="KW-0812">Transmembrane</keyword>
<comment type="similarity">
    <text evidence="6">Belongs to the major facilitator superfamily. Spinster (TC 2.A.1.49) family.</text>
</comment>
<feature type="non-terminal residue" evidence="8">
    <location>
        <position position="1"/>
    </location>
</feature>
<organism evidence="8 9">
    <name type="scientific">Symbiodinium necroappetens</name>
    <dbReference type="NCBI Taxonomy" id="1628268"/>
    <lineage>
        <taxon>Eukaryota</taxon>
        <taxon>Sar</taxon>
        <taxon>Alveolata</taxon>
        <taxon>Dinophyceae</taxon>
        <taxon>Suessiales</taxon>
        <taxon>Symbiodiniaceae</taxon>
        <taxon>Symbiodinium</taxon>
    </lineage>
</organism>
<proteinExistence type="inferred from homology"/>
<gene>
    <name evidence="8" type="ORF">SNEC2469_LOCUS32568</name>
</gene>
<dbReference type="Proteomes" id="UP000601435">
    <property type="component" value="Unassembled WGS sequence"/>
</dbReference>
<reference evidence="8" key="1">
    <citation type="submission" date="2021-02" db="EMBL/GenBank/DDBJ databases">
        <authorList>
            <person name="Dougan E. K."/>
            <person name="Rhodes N."/>
            <person name="Thang M."/>
            <person name="Chan C."/>
        </authorList>
    </citation>
    <scope>NUCLEOTIDE SEQUENCE</scope>
</reference>
<protein>
    <recommendedName>
        <fullName evidence="10">Major facilitator superfamily (MFS) profile domain-containing protein</fullName>
    </recommendedName>
</protein>
<keyword evidence="2" id="KW-0813">Transport</keyword>
<keyword evidence="9" id="KW-1185">Reference proteome</keyword>
<dbReference type="Gene3D" id="1.20.1250.20">
    <property type="entry name" value="MFS general substrate transporter like domains"/>
    <property type="match status" value="1"/>
</dbReference>
<dbReference type="InterPro" id="IPR011701">
    <property type="entry name" value="MFS"/>
</dbReference>
<dbReference type="EMBL" id="CAJNJA010082713">
    <property type="protein sequence ID" value="CAE7933316.1"/>
    <property type="molecule type" value="Genomic_DNA"/>
</dbReference>
<feature type="transmembrane region" description="Helical" evidence="7">
    <location>
        <begin position="331"/>
        <end position="350"/>
    </location>
</feature>
<dbReference type="GO" id="GO:0022857">
    <property type="term" value="F:transmembrane transporter activity"/>
    <property type="evidence" value="ECO:0007669"/>
    <property type="project" value="InterPro"/>
</dbReference>
<accession>A0A813BY83</accession>
<keyword evidence="5 7" id="KW-0472">Membrane</keyword>
<keyword evidence="4 7" id="KW-1133">Transmembrane helix</keyword>
<evidence type="ECO:0000256" key="3">
    <source>
        <dbReference type="ARBA" id="ARBA00022692"/>
    </source>
</evidence>
<feature type="transmembrane region" description="Helical" evidence="7">
    <location>
        <begin position="53"/>
        <end position="78"/>
    </location>
</feature>
<dbReference type="OrthoDB" id="6770063at2759"/>
<evidence type="ECO:0008006" key="10">
    <source>
        <dbReference type="Google" id="ProtNLM"/>
    </source>
</evidence>
<feature type="transmembrane region" description="Helical" evidence="7">
    <location>
        <begin position="302"/>
        <end position="325"/>
    </location>
</feature>